<organism evidence="7 8">
    <name type="scientific">Rhodanobacter glycinis</name>
    <dbReference type="NCBI Taxonomy" id="582702"/>
    <lineage>
        <taxon>Bacteria</taxon>
        <taxon>Pseudomonadati</taxon>
        <taxon>Pseudomonadota</taxon>
        <taxon>Gammaproteobacteria</taxon>
        <taxon>Lysobacterales</taxon>
        <taxon>Rhodanobacteraceae</taxon>
        <taxon>Rhodanobacter</taxon>
    </lineage>
</organism>
<feature type="transmembrane region" description="Helical" evidence="5">
    <location>
        <begin position="91"/>
        <end position="108"/>
    </location>
</feature>
<evidence type="ECO:0000256" key="2">
    <source>
        <dbReference type="ARBA" id="ARBA00022692"/>
    </source>
</evidence>
<reference evidence="8" key="1">
    <citation type="submission" date="2016-10" db="EMBL/GenBank/DDBJ databases">
        <authorList>
            <person name="Varghese N."/>
            <person name="Submissions S."/>
        </authorList>
    </citation>
    <scope>NUCLEOTIDE SEQUENCE [LARGE SCALE GENOMIC DNA]</scope>
    <source>
        <strain evidence="8">MO64</strain>
    </source>
</reference>
<dbReference type="InterPro" id="IPR051533">
    <property type="entry name" value="WaaL-like"/>
</dbReference>
<evidence type="ECO:0000256" key="4">
    <source>
        <dbReference type="ARBA" id="ARBA00023136"/>
    </source>
</evidence>
<accession>A0A1I3YVX6</accession>
<feature type="transmembrane region" description="Helical" evidence="5">
    <location>
        <begin position="186"/>
        <end position="214"/>
    </location>
</feature>
<evidence type="ECO:0000313" key="8">
    <source>
        <dbReference type="Proteomes" id="UP000198725"/>
    </source>
</evidence>
<feature type="transmembrane region" description="Helical" evidence="5">
    <location>
        <begin position="20"/>
        <end position="47"/>
    </location>
</feature>
<dbReference type="AlphaFoldDB" id="A0A1I3YVX6"/>
<dbReference type="GO" id="GO:0016020">
    <property type="term" value="C:membrane"/>
    <property type="evidence" value="ECO:0007669"/>
    <property type="project" value="UniProtKB-SubCell"/>
</dbReference>
<dbReference type="Proteomes" id="UP000198725">
    <property type="component" value="Unassembled WGS sequence"/>
</dbReference>
<feature type="transmembrane region" description="Helical" evidence="5">
    <location>
        <begin position="394"/>
        <end position="415"/>
    </location>
</feature>
<dbReference type="Pfam" id="PF04932">
    <property type="entry name" value="Wzy_C"/>
    <property type="match status" value="1"/>
</dbReference>
<keyword evidence="7" id="KW-0436">Ligase</keyword>
<keyword evidence="3 5" id="KW-1133">Transmembrane helix</keyword>
<evidence type="ECO:0000256" key="3">
    <source>
        <dbReference type="ARBA" id="ARBA00022989"/>
    </source>
</evidence>
<feature type="transmembrane region" description="Helical" evidence="5">
    <location>
        <begin position="226"/>
        <end position="245"/>
    </location>
</feature>
<proteinExistence type="predicted"/>
<dbReference type="PANTHER" id="PTHR37422">
    <property type="entry name" value="TEICHURONIC ACID BIOSYNTHESIS PROTEIN TUAE"/>
    <property type="match status" value="1"/>
</dbReference>
<keyword evidence="4 5" id="KW-0472">Membrane</keyword>
<dbReference type="RefSeq" id="WP_092701178.1">
    <property type="nucleotide sequence ID" value="NZ_FOSR01000002.1"/>
</dbReference>
<feature type="domain" description="O-antigen ligase-related" evidence="6">
    <location>
        <begin position="188"/>
        <end position="349"/>
    </location>
</feature>
<gene>
    <name evidence="7" type="ORF">SAMN05192579_10246</name>
</gene>
<comment type="subcellular location">
    <subcellularLocation>
        <location evidence="1">Membrane</location>
        <topology evidence="1">Multi-pass membrane protein</topology>
    </subcellularLocation>
</comment>
<name>A0A1I3YVX6_9GAMM</name>
<dbReference type="InterPro" id="IPR007016">
    <property type="entry name" value="O-antigen_ligase-rel_domated"/>
</dbReference>
<feature type="transmembrane region" description="Helical" evidence="5">
    <location>
        <begin position="336"/>
        <end position="356"/>
    </location>
</feature>
<evidence type="ECO:0000313" key="7">
    <source>
        <dbReference type="EMBL" id="SFK35356.1"/>
    </source>
</evidence>
<dbReference type="PANTHER" id="PTHR37422:SF21">
    <property type="entry name" value="EXOQ-LIKE PROTEIN"/>
    <property type="match status" value="1"/>
</dbReference>
<evidence type="ECO:0000256" key="5">
    <source>
        <dbReference type="SAM" id="Phobius"/>
    </source>
</evidence>
<feature type="transmembrane region" description="Helical" evidence="5">
    <location>
        <begin position="368"/>
        <end position="388"/>
    </location>
</feature>
<dbReference type="EMBL" id="FOSR01000002">
    <property type="protein sequence ID" value="SFK35356.1"/>
    <property type="molecule type" value="Genomic_DNA"/>
</dbReference>
<evidence type="ECO:0000256" key="1">
    <source>
        <dbReference type="ARBA" id="ARBA00004141"/>
    </source>
</evidence>
<evidence type="ECO:0000259" key="6">
    <source>
        <dbReference type="Pfam" id="PF04932"/>
    </source>
</evidence>
<protein>
    <submittedName>
        <fullName evidence="7">O-antigen ligase</fullName>
    </submittedName>
</protein>
<dbReference type="GO" id="GO:0016874">
    <property type="term" value="F:ligase activity"/>
    <property type="evidence" value="ECO:0007669"/>
    <property type="project" value="UniProtKB-KW"/>
</dbReference>
<feature type="transmembrane region" description="Helical" evidence="5">
    <location>
        <begin position="115"/>
        <end position="136"/>
    </location>
</feature>
<feature type="transmembrane region" description="Helical" evidence="5">
    <location>
        <begin position="59"/>
        <end position="79"/>
    </location>
</feature>
<sequence length="441" mass="47583">MTSFAATSRAILCSPLTPFWLVVALLPFGRSAELGTLLCLIGLLWQCRHGMAPWRDRRGATLLLVLLAAYVGAALWSAFDAVAPAKSWSSVAGLLRYVPLGLYACLVIRRTDRLYALYAGVAVVLALWVLVAWLQIVTGWSPRGVATGEYLTGLFGNDLKFGPTLAVLSPFALWAARMRWGGRGLLVAFLLLLGPVLLAGSRSAWLCYALVALAFAWREAGTTRRFLGLCAAGAVLLVLAGGVAWKTSARFDARMQRTLDVFHGGEQGLNAALTGRLDIWRVSARMIAAHPFNGVGVRGFRYAYPHYAPANDHFVVAESCGVGQGACHPHQWMLEVLAGTGVVGLLLWLAGLAWALRAWRQAGTAARMHAFPATLALGVMLFPLNSHLAFYSAWWGLLFAWLLALWCAGLFVAGIPAGKAEPGIHAELFKKALPLEHRDAA</sequence>
<keyword evidence="2 5" id="KW-0812">Transmembrane</keyword>
<keyword evidence="8" id="KW-1185">Reference proteome</keyword>